<dbReference type="EC" id="2.7.7.65" evidence="1"/>
<dbReference type="InterPro" id="IPR029787">
    <property type="entry name" value="Nucleotide_cyclase"/>
</dbReference>
<sequence>MLENAGPKRLLDWLQRSNEGGASDPRYARSPSQGVLDRRSCIRVSRLFTAVLCFWLLPSLSAWSIWARAGEPGVDERVVLTAAEQRFLRTHPTIRLGSDAEWEPYVMAAPDGRVRGYDADILDRVNALTGANFQLVLGRWSEMLEAAKARRIDGLSTSVVHDERRGFLDFSNPYISLRKMLLVANGNPAGIHSVRDLVGKTLVVQRGVLADEKRAREVKGVELMFVDSVEDCLHAVGAGKADATLGNGATLLLANQLGMPYLEMVPDTGRSLDLVFSVRSDWPEAVSILDKGLAGIPEHERRSIQRRWFFAGQGGTEAGGAYVPLTLEERRYLRAKGSLSLCVDPQWMPYESLDAAGEYRGIIADIHEAIATRLGVDLTVVPTRTWAESLRAAQEHLCDLVSAAVATPERSSFLSFTQPFLDVPLVLATRQEQPFIDSILDVSGETFAVIRHHALQDIFRRRYPDVRLIEVDNPLAGLEAVRKGDAFGFIDTSVSIGYAIRKNQLIDVKIAGKLDERYPLTIGVRGDNPLLLSIYEKALTSLSEEEIDQALSRWVSVQTVKELDRPLLMKIFGAIGVVGLLLFYRDRVISGYNRRLEAANRQLQILSTTDQLTGVANRRKFAEVVANEMARADRYEVPLSLIITDIDHFKAINDSQGHDSGDQVLIRLAQLFSETSRPTDLVVRWGGEEFLILCPQTALESAGHLAELLKQRISDKDFGIGQPVTSSFGVAEYKTPERINALIARADRALYRAKAEGRNRVCTERLTDDPTVPVSED</sequence>
<feature type="domain" description="GGDEF" evidence="3">
    <location>
        <begin position="637"/>
        <end position="766"/>
    </location>
</feature>
<gene>
    <name evidence="4" type="ORF">ACFSJC_06890</name>
</gene>
<name>A0ABW4Y5U9_9GAMM</name>
<dbReference type="PANTHER" id="PTHR45138:SF9">
    <property type="entry name" value="DIGUANYLATE CYCLASE DGCM-RELATED"/>
    <property type="match status" value="1"/>
</dbReference>
<dbReference type="CDD" id="cd01007">
    <property type="entry name" value="PBP2_BvgS_HisK_like"/>
    <property type="match status" value="1"/>
</dbReference>
<dbReference type="Proteomes" id="UP001597337">
    <property type="component" value="Unassembled WGS sequence"/>
</dbReference>
<dbReference type="InterPro" id="IPR043128">
    <property type="entry name" value="Rev_trsase/Diguanyl_cyclase"/>
</dbReference>
<dbReference type="GO" id="GO:0052621">
    <property type="term" value="F:diguanylate cyclase activity"/>
    <property type="evidence" value="ECO:0007669"/>
    <property type="project" value="UniProtKB-EC"/>
</dbReference>
<comment type="catalytic activity">
    <reaction evidence="2">
        <text>2 GTP = 3',3'-c-di-GMP + 2 diphosphate</text>
        <dbReference type="Rhea" id="RHEA:24898"/>
        <dbReference type="ChEBI" id="CHEBI:33019"/>
        <dbReference type="ChEBI" id="CHEBI:37565"/>
        <dbReference type="ChEBI" id="CHEBI:58805"/>
        <dbReference type="EC" id="2.7.7.65"/>
    </reaction>
</comment>
<dbReference type="CDD" id="cd13708">
    <property type="entry name" value="PBP2_BvgS_like_1"/>
    <property type="match status" value="1"/>
</dbReference>
<dbReference type="InterPro" id="IPR050469">
    <property type="entry name" value="Diguanylate_Cyclase"/>
</dbReference>
<evidence type="ECO:0000256" key="1">
    <source>
        <dbReference type="ARBA" id="ARBA00012528"/>
    </source>
</evidence>
<dbReference type="SMART" id="SM00267">
    <property type="entry name" value="GGDEF"/>
    <property type="match status" value="1"/>
</dbReference>
<accession>A0ABW4Y5U9</accession>
<dbReference type="SUPFAM" id="SSF55073">
    <property type="entry name" value="Nucleotide cyclase"/>
    <property type="match status" value="1"/>
</dbReference>
<proteinExistence type="predicted"/>
<keyword evidence="4" id="KW-0808">Transferase</keyword>
<comment type="caution">
    <text evidence="4">The sequence shown here is derived from an EMBL/GenBank/DDBJ whole genome shotgun (WGS) entry which is preliminary data.</text>
</comment>
<dbReference type="Gene3D" id="3.40.190.10">
    <property type="entry name" value="Periplasmic binding protein-like II"/>
    <property type="match status" value="4"/>
</dbReference>
<keyword evidence="4" id="KW-0548">Nucleotidyltransferase</keyword>
<dbReference type="PANTHER" id="PTHR45138">
    <property type="entry name" value="REGULATORY COMPONENTS OF SENSORY TRANSDUCTION SYSTEM"/>
    <property type="match status" value="1"/>
</dbReference>
<dbReference type="PROSITE" id="PS50887">
    <property type="entry name" value="GGDEF"/>
    <property type="match status" value="1"/>
</dbReference>
<evidence type="ECO:0000313" key="4">
    <source>
        <dbReference type="EMBL" id="MFD2111561.1"/>
    </source>
</evidence>
<dbReference type="SMART" id="SM00062">
    <property type="entry name" value="PBPb"/>
    <property type="match status" value="2"/>
</dbReference>
<organism evidence="4 5">
    <name type="scientific">Thiorhodococcus fuscus</name>
    <dbReference type="NCBI Taxonomy" id="527200"/>
    <lineage>
        <taxon>Bacteria</taxon>
        <taxon>Pseudomonadati</taxon>
        <taxon>Pseudomonadota</taxon>
        <taxon>Gammaproteobacteria</taxon>
        <taxon>Chromatiales</taxon>
        <taxon>Chromatiaceae</taxon>
        <taxon>Thiorhodococcus</taxon>
    </lineage>
</organism>
<dbReference type="Pfam" id="PF00990">
    <property type="entry name" value="GGDEF"/>
    <property type="match status" value="1"/>
</dbReference>
<evidence type="ECO:0000259" key="3">
    <source>
        <dbReference type="PROSITE" id="PS50887"/>
    </source>
</evidence>
<dbReference type="CDD" id="cd01949">
    <property type="entry name" value="GGDEF"/>
    <property type="match status" value="1"/>
</dbReference>
<dbReference type="Pfam" id="PF00497">
    <property type="entry name" value="SBP_bac_3"/>
    <property type="match status" value="2"/>
</dbReference>
<dbReference type="NCBIfam" id="TIGR00254">
    <property type="entry name" value="GGDEF"/>
    <property type="match status" value="1"/>
</dbReference>
<evidence type="ECO:0000256" key="2">
    <source>
        <dbReference type="ARBA" id="ARBA00034247"/>
    </source>
</evidence>
<dbReference type="InterPro" id="IPR000160">
    <property type="entry name" value="GGDEF_dom"/>
</dbReference>
<reference evidence="5" key="1">
    <citation type="journal article" date="2019" name="Int. J. Syst. Evol. Microbiol.">
        <title>The Global Catalogue of Microorganisms (GCM) 10K type strain sequencing project: providing services to taxonomists for standard genome sequencing and annotation.</title>
        <authorList>
            <consortium name="The Broad Institute Genomics Platform"/>
            <consortium name="The Broad Institute Genome Sequencing Center for Infectious Disease"/>
            <person name="Wu L."/>
            <person name="Ma J."/>
        </authorList>
    </citation>
    <scope>NUCLEOTIDE SEQUENCE [LARGE SCALE GENOMIC DNA]</scope>
    <source>
        <strain evidence="5">KACC 12597</strain>
    </source>
</reference>
<dbReference type="InterPro" id="IPR001638">
    <property type="entry name" value="Solute-binding_3/MltF_N"/>
</dbReference>
<dbReference type="SUPFAM" id="SSF53850">
    <property type="entry name" value="Periplasmic binding protein-like II"/>
    <property type="match status" value="2"/>
</dbReference>
<dbReference type="Gene3D" id="3.30.70.270">
    <property type="match status" value="1"/>
</dbReference>
<keyword evidence="5" id="KW-1185">Reference proteome</keyword>
<dbReference type="EMBL" id="JBHUHX010000015">
    <property type="protein sequence ID" value="MFD2111561.1"/>
    <property type="molecule type" value="Genomic_DNA"/>
</dbReference>
<protein>
    <recommendedName>
        <fullName evidence="1">diguanylate cyclase</fullName>
        <ecNumber evidence="1">2.7.7.65</ecNumber>
    </recommendedName>
</protein>
<evidence type="ECO:0000313" key="5">
    <source>
        <dbReference type="Proteomes" id="UP001597337"/>
    </source>
</evidence>
<dbReference type="RefSeq" id="WP_386025099.1">
    <property type="nucleotide sequence ID" value="NZ_JBHUHX010000015.1"/>
</dbReference>